<dbReference type="OrthoDB" id="9798191at2"/>
<gene>
    <name evidence="2" type="ORF">JCM9140_1297</name>
</gene>
<dbReference type="PANTHER" id="PTHR43649:SF14">
    <property type="entry name" value="BLR3389 PROTEIN"/>
    <property type="match status" value="1"/>
</dbReference>
<dbReference type="EMBL" id="BAUT01000008">
    <property type="protein sequence ID" value="GAE25310.1"/>
    <property type="molecule type" value="Genomic_DNA"/>
</dbReference>
<feature type="chain" id="PRO_5038366687" evidence="1">
    <location>
        <begin position="20"/>
        <end position="436"/>
    </location>
</feature>
<dbReference type="STRING" id="1236970.JCM9140_1297"/>
<evidence type="ECO:0000256" key="1">
    <source>
        <dbReference type="SAM" id="SignalP"/>
    </source>
</evidence>
<accession>W4Q034</accession>
<dbReference type="Pfam" id="PF01547">
    <property type="entry name" value="SBP_bac_1"/>
    <property type="match status" value="1"/>
</dbReference>
<proteinExistence type="predicted"/>
<dbReference type="AlphaFoldDB" id="W4Q034"/>
<feature type="signal peptide" evidence="1">
    <location>
        <begin position="1"/>
        <end position="19"/>
    </location>
</feature>
<sequence length="436" mass="47969">MRKLNAVALLLALILIVTGCGQTGTESNGTNGSSSDTKTIEFMHLWPTGTSAAQNQILNEIIEDFESENPGIKVEQEILSNEQYKDKLKVLAASEELPDVGMSWPGGWLQPYVNSNMFAPLDDVLDSDFRDKFVDGTIEGFEVDGKTYGLPTDLNIAMIFYNKKIFEENGLEVPTTYDEFLNVITTLNNNDITPIALGNRDAWTGSMWYMYLADRIAGAETIVNAVNGTNTFEDPNLVEAAEEIQNLVDLGAFLQGFNGLTSSEAESLFTNGQAAMFLSATWMLPTFTNSDDLSQEFKDSVDYFKFPAVEGGKGDINGFVGGNGGLFVAENSDVKEEAKQFVKYFTEKFGERSLDEAGIIPSYKLNADDYDLPDMYLKVLNDLNDASSITLFADNLMNPGPAQVHLDMIQSLFGKESTAEEFVKAHEEALAEDVVE</sequence>
<evidence type="ECO:0000313" key="2">
    <source>
        <dbReference type="EMBL" id="GAE25310.1"/>
    </source>
</evidence>
<reference evidence="2" key="1">
    <citation type="journal article" date="2014" name="Genome Announc.">
        <title>Draft Genome Sequences of Three Alkaliphilic Bacillus Strains, Bacillus wakoensis JCM 9140T, Bacillus akibai JCM 9157T, and Bacillus hemicellulosilyticus JCM 9152T.</title>
        <authorList>
            <person name="Yuki M."/>
            <person name="Oshima K."/>
            <person name="Suda W."/>
            <person name="Oshida Y."/>
            <person name="Kitamura K."/>
            <person name="Iida T."/>
            <person name="Hattori M."/>
            <person name="Ohkuma M."/>
        </authorList>
    </citation>
    <scope>NUCLEOTIDE SEQUENCE [LARGE SCALE GENOMIC DNA]</scope>
    <source>
        <strain evidence="2">JCM 9140</strain>
    </source>
</reference>
<organism evidence="2 3">
    <name type="scientific">Halalkalibacter wakoensis JCM 9140</name>
    <dbReference type="NCBI Taxonomy" id="1236970"/>
    <lineage>
        <taxon>Bacteria</taxon>
        <taxon>Bacillati</taxon>
        <taxon>Bacillota</taxon>
        <taxon>Bacilli</taxon>
        <taxon>Bacillales</taxon>
        <taxon>Bacillaceae</taxon>
        <taxon>Halalkalibacter</taxon>
    </lineage>
</organism>
<name>W4Q034_9BACI</name>
<dbReference type="Gene3D" id="3.40.190.10">
    <property type="entry name" value="Periplasmic binding protein-like II"/>
    <property type="match status" value="2"/>
</dbReference>
<dbReference type="PROSITE" id="PS51257">
    <property type="entry name" value="PROKAR_LIPOPROTEIN"/>
    <property type="match status" value="1"/>
</dbReference>
<dbReference type="Proteomes" id="UP000018890">
    <property type="component" value="Unassembled WGS sequence"/>
</dbReference>
<keyword evidence="1" id="KW-0732">Signal</keyword>
<dbReference type="RefSeq" id="WP_034743499.1">
    <property type="nucleotide sequence ID" value="NZ_BAUT01000008.1"/>
</dbReference>
<keyword evidence="3" id="KW-1185">Reference proteome</keyword>
<dbReference type="InterPro" id="IPR050490">
    <property type="entry name" value="Bact_solute-bd_prot1"/>
</dbReference>
<comment type="caution">
    <text evidence="2">The sequence shown here is derived from an EMBL/GenBank/DDBJ whole genome shotgun (WGS) entry which is preliminary data.</text>
</comment>
<dbReference type="InterPro" id="IPR006059">
    <property type="entry name" value="SBP"/>
</dbReference>
<dbReference type="PANTHER" id="PTHR43649">
    <property type="entry name" value="ARABINOSE-BINDING PROTEIN-RELATED"/>
    <property type="match status" value="1"/>
</dbReference>
<protein>
    <submittedName>
        <fullName evidence="2">Xylose ABC transporter</fullName>
    </submittedName>
</protein>
<evidence type="ECO:0000313" key="3">
    <source>
        <dbReference type="Proteomes" id="UP000018890"/>
    </source>
</evidence>
<dbReference type="SUPFAM" id="SSF53850">
    <property type="entry name" value="Periplasmic binding protein-like II"/>
    <property type="match status" value="1"/>
</dbReference>